<dbReference type="EMBL" id="BQKI01000005">
    <property type="protein sequence ID" value="GJM94788.1"/>
    <property type="molecule type" value="Genomic_DNA"/>
</dbReference>
<dbReference type="AlphaFoldDB" id="A0AAV5C941"/>
<organism evidence="2 3">
    <name type="scientific">Eleusine coracana subsp. coracana</name>
    <dbReference type="NCBI Taxonomy" id="191504"/>
    <lineage>
        <taxon>Eukaryota</taxon>
        <taxon>Viridiplantae</taxon>
        <taxon>Streptophyta</taxon>
        <taxon>Embryophyta</taxon>
        <taxon>Tracheophyta</taxon>
        <taxon>Spermatophyta</taxon>
        <taxon>Magnoliopsida</taxon>
        <taxon>Liliopsida</taxon>
        <taxon>Poales</taxon>
        <taxon>Poaceae</taxon>
        <taxon>PACMAD clade</taxon>
        <taxon>Chloridoideae</taxon>
        <taxon>Cynodonteae</taxon>
        <taxon>Eleusininae</taxon>
        <taxon>Eleusine</taxon>
    </lineage>
</organism>
<proteinExistence type="predicted"/>
<accession>A0AAV5C941</accession>
<reference evidence="2" key="2">
    <citation type="submission" date="2021-12" db="EMBL/GenBank/DDBJ databases">
        <title>Resequencing data analysis of finger millet.</title>
        <authorList>
            <person name="Hatakeyama M."/>
            <person name="Aluri S."/>
            <person name="Balachadran M.T."/>
            <person name="Sivarajan S.R."/>
            <person name="Poveda L."/>
            <person name="Shimizu-Inatsugi R."/>
            <person name="Schlapbach R."/>
            <person name="Sreeman S.M."/>
            <person name="Shimizu K.K."/>
        </authorList>
    </citation>
    <scope>NUCLEOTIDE SEQUENCE</scope>
</reference>
<name>A0AAV5C941_ELECO</name>
<feature type="transmembrane region" description="Helical" evidence="1">
    <location>
        <begin position="12"/>
        <end position="37"/>
    </location>
</feature>
<reference evidence="2" key="1">
    <citation type="journal article" date="2018" name="DNA Res.">
        <title>Multiple hybrid de novo genome assembly of finger millet, an orphan allotetraploid crop.</title>
        <authorList>
            <person name="Hatakeyama M."/>
            <person name="Aluri S."/>
            <person name="Balachadran M.T."/>
            <person name="Sivarajan S.R."/>
            <person name="Patrignani A."/>
            <person name="Gruter S."/>
            <person name="Poveda L."/>
            <person name="Shimizu-Inatsugi R."/>
            <person name="Baeten J."/>
            <person name="Francoijs K.J."/>
            <person name="Nataraja K.N."/>
            <person name="Reddy Y.A.N."/>
            <person name="Phadnis S."/>
            <person name="Ravikumar R.L."/>
            <person name="Schlapbach R."/>
            <person name="Sreeman S.M."/>
            <person name="Shimizu K.K."/>
        </authorList>
    </citation>
    <scope>NUCLEOTIDE SEQUENCE</scope>
</reference>
<dbReference type="PANTHER" id="PTHR46666:SF1">
    <property type="entry name" value="RIBOSOMAL PROTEIN L18AE FAMILY"/>
    <property type="match status" value="1"/>
</dbReference>
<dbReference type="PANTHER" id="PTHR46666">
    <property type="entry name" value="60S RIBOSOMAL L18A-LIKE PROTEIN"/>
    <property type="match status" value="1"/>
</dbReference>
<evidence type="ECO:0000313" key="2">
    <source>
        <dbReference type="EMBL" id="GJM94788.1"/>
    </source>
</evidence>
<protein>
    <submittedName>
        <fullName evidence="2">Uncharacterized protein</fullName>
    </submittedName>
</protein>
<gene>
    <name evidence="2" type="primary">ga11467</name>
    <name evidence="2" type="ORF">PR202_ga11467</name>
</gene>
<evidence type="ECO:0000256" key="1">
    <source>
        <dbReference type="SAM" id="Phobius"/>
    </source>
</evidence>
<keyword evidence="3" id="KW-1185">Reference proteome</keyword>
<sequence>MFERRLPCFGCGVGWCCFLLGFLCPIIWYVAALLYCCKYYNRDPRERPGLAASAFLVSFPFVRTPNMFQKTLVMLYTYHFGYGTSQKISMHCHELVIQINFKIGLSIYVES</sequence>
<dbReference type="Proteomes" id="UP001054889">
    <property type="component" value="Unassembled WGS sequence"/>
</dbReference>
<evidence type="ECO:0000313" key="3">
    <source>
        <dbReference type="Proteomes" id="UP001054889"/>
    </source>
</evidence>
<comment type="caution">
    <text evidence="2">The sequence shown here is derived from an EMBL/GenBank/DDBJ whole genome shotgun (WGS) entry which is preliminary data.</text>
</comment>
<keyword evidence="1" id="KW-1133">Transmembrane helix</keyword>
<keyword evidence="1" id="KW-0812">Transmembrane</keyword>
<keyword evidence="1" id="KW-0472">Membrane</keyword>